<feature type="transmembrane region" description="Helical" evidence="2">
    <location>
        <begin position="212"/>
        <end position="245"/>
    </location>
</feature>
<keyword evidence="2" id="KW-0472">Membrane</keyword>
<dbReference type="Proteomes" id="UP000176527">
    <property type="component" value="Unassembled WGS sequence"/>
</dbReference>
<feature type="compositionally biased region" description="Basic and acidic residues" evidence="1">
    <location>
        <begin position="727"/>
        <end position="740"/>
    </location>
</feature>
<accession>A0A1F5K928</accession>
<proteinExistence type="predicted"/>
<evidence type="ECO:0000313" key="4">
    <source>
        <dbReference type="Proteomes" id="UP000176527"/>
    </source>
</evidence>
<evidence type="ECO:0000256" key="1">
    <source>
        <dbReference type="SAM" id="MobiDB-lite"/>
    </source>
</evidence>
<feature type="transmembrane region" description="Helical" evidence="2">
    <location>
        <begin position="329"/>
        <end position="350"/>
    </location>
</feature>
<feature type="transmembrane region" description="Helical" evidence="2">
    <location>
        <begin position="128"/>
        <end position="149"/>
    </location>
</feature>
<feature type="transmembrane region" description="Helical" evidence="2">
    <location>
        <begin position="257"/>
        <end position="279"/>
    </location>
</feature>
<feature type="transmembrane region" description="Helical" evidence="2">
    <location>
        <begin position="98"/>
        <end position="116"/>
    </location>
</feature>
<dbReference type="EMBL" id="MFDE01000046">
    <property type="protein sequence ID" value="OGE37318.1"/>
    <property type="molecule type" value="Genomic_DNA"/>
</dbReference>
<feature type="region of interest" description="Disordered" evidence="1">
    <location>
        <begin position="727"/>
        <end position="763"/>
    </location>
</feature>
<organism evidence="3 4">
    <name type="scientific">Candidatus Daviesbacteria bacterium RIFCSPHIGHO2_12_FULL_37_11</name>
    <dbReference type="NCBI Taxonomy" id="1797777"/>
    <lineage>
        <taxon>Bacteria</taxon>
        <taxon>Candidatus Daviesiibacteriota</taxon>
    </lineage>
</organism>
<feature type="region of interest" description="Disordered" evidence="1">
    <location>
        <begin position="383"/>
        <end position="402"/>
    </location>
</feature>
<sequence length="763" mass="84974">MKTFLPILFLTIFFQIFLIKPAGAQTINTQTGLQVSENCRQQNIPETECFMQDADVQFAGNVASRASALLNWVIEHHRWSEQDQVGNLSANWIFIRNIVYAILGLMVLAASFLLIITRGKSLTVRQFIPRFIFVALLVTLSFSLIQFLYQIGDTIQEFFLKKPGTAGFITDQDLLHVGFNYGESFGFRLADPKYDESVFTTLLLTKLTAISYYAMFIILVIRKIILWFFLIISPVFPLLLLFPLVRNSAKLWIGEFFRWLLYGVLFSMFLSGLVALWSATSNGKSGIPLGFVCNQPGSETPFTTSTALLLGGPCQQVSKTNSLNDSNTFIQYVVALLMLWAVIILPFILLKIFLDYFSAYSFTEANIVKYLAKSSSPLLNRYGLSKSPSPPPEPIPGGAGAGLARQLPSFEHSAVKEIEQRMAETAERQQKTAQISSEQIIQQANQAAQTQTEQLAQANMQTQNILQNQSASQTPLRVTVEESRTEPISSMYPKIAANFIANITTPVNVATEELKRVASEIINLTNLSIPKMADIARFEEATISSQAPAREEVNKLSEIISRIAGTSAIATPAEKERFISIKERLVAEAQKGNAAAFSVLSAAAPAAAQFPEANRVQQINLDDYEQVKKLWTENYRKLEPPLGSDGKPQTKKEWLKNEIKKIPEVIDLLLSGDPEKVKRGKEMVNKILPFLLLGGFSLAEIIAYLKAKLEAAKQVMDEVLQVEGDEESKVKVEIKTHEQPKQMSAEIPEPEDSAISPQSSDKY</sequence>
<evidence type="ECO:0000256" key="2">
    <source>
        <dbReference type="SAM" id="Phobius"/>
    </source>
</evidence>
<keyword evidence="2" id="KW-1133">Transmembrane helix</keyword>
<keyword evidence="2" id="KW-0812">Transmembrane</keyword>
<comment type="caution">
    <text evidence="3">The sequence shown here is derived from an EMBL/GenBank/DDBJ whole genome shotgun (WGS) entry which is preliminary data.</text>
</comment>
<name>A0A1F5K928_9BACT</name>
<evidence type="ECO:0000313" key="3">
    <source>
        <dbReference type="EMBL" id="OGE37318.1"/>
    </source>
</evidence>
<dbReference type="AlphaFoldDB" id="A0A1F5K928"/>
<protein>
    <submittedName>
        <fullName evidence="3">Uncharacterized protein</fullName>
    </submittedName>
</protein>
<gene>
    <name evidence="3" type="ORF">A3F00_05560</name>
</gene>
<reference evidence="3 4" key="1">
    <citation type="journal article" date="2016" name="Nat. Commun.">
        <title>Thousands of microbial genomes shed light on interconnected biogeochemical processes in an aquifer system.</title>
        <authorList>
            <person name="Anantharaman K."/>
            <person name="Brown C.T."/>
            <person name="Hug L.A."/>
            <person name="Sharon I."/>
            <person name="Castelle C.J."/>
            <person name="Probst A.J."/>
            <person name="Thomas B.C."/>
            <person name="Singh A."/>
            <person name="Wilkins M.J."/>
            <person name="Karaoz U."/>
            <person name="Brodie E.L."/>
            <person name="Williams K.H."/>
            <person name="Hubbard S.S."/>
            <person name="Banfield J.F."/>
        </authorList>
    </citation>
    <scope>NUCLEOTIDE SEQUENCE [LARGE SCALE GENOMIC DNA]</scope>
</reference>